<accession>A0AAE3H7J5</accession>
<dbReference type="CDD" id="cd11535">
    <property type="entry name" value="NTP-PPase_SsMazG"/>
    <property type="match status" value="1"/>
</dbReference>
<dbReference type="InterPro" id="IPR004518">
    <property type="entry name" value="MazG-like_dom"/>
</dbReference>
<organism evidence="2 3">
    <name type="scientific">Methanolobus chelungpuianus</name>
    <dbReference type="NCBI Taxonomy" id="502115"/>
    <lineage>
        <taxon>Archaea</taxon>
        <taxon>Methanobacteriati</taxon>
        <taxon>Methanobacteriota</taxon>
        <taxon>Stenosarchaea group</taxon>
        <taxon>Methanomicrobia</taxon>
        <taxon>Methanosarcinales</taxon>
        <taxon>Methanosarcinaceae</taxon>
        <taxon>Methanolobus</taxon>
    </lineage>
</organism>
<name>A0AAE3H7J5_9EURY</name>
<evidence type="ECO:0000313" key="2">
    <source>
        <dbReference type="EMBL" id="MCQ6961680.1"/>
    </source>
</evidence>
<protein>
    <submittedName>
        <fullName evidence="2">Nucleotide pyrophosphohydrolase</fullName>
    </submittedName>
</protein>
<dbReference type="PANTHER" id="PTHR42702:SF1">
    <property type="entry name" value="REGULATORY PROTEIN FOR BETA-LACTAMASE"/>
    <property type="match status" value="1"/>
</dbReference>
<dbReference type="Proteomes" id="UP001206983">
    <property type="component" value="Unassembled WGS sequence"/>
</dbReference>
<keyword evidence="3" id="KW-1185">Reference proteome</keyword>
<dbReference type="Gene3D" id="1.10.287.1080">
    <property type="entry name" value="MazG-like"/>
    <property type="match status" value="1"/>
</dbReference>
<feature type="domain" description="NTP pyrophosphohydrolase MazG-like" evidence="1">
    <location>
        <begin position="22"/>
        <end position="86"/>
    </location>
</feature>
<dbReference type="RefSeq" id="WP_256621310.1">
    <property type="nucleotide sequence ID" value="NZ_JTEO01000001.1"/>
</dbReference>
<evidence type="ECO:0000313" key="3">
    <source>
        <dbReference type="Proteomes" id="UP001206983"/>
    </source>
</evidence>
<gene>
    <name evidence="2" type="ORF">PV02_00325</name>
</gene>
<evidence type="ECO:0000259" key="1">
    <source>
        <dbReference type="Pfam" id="PF03819"/>
    </source>
</evidence>
<dbReference type="SUPFAM" id="SSF101386">
    <property type="entry name" value="all-alpha NTP pyrophosphatases"/>
    <property type="match status" value="1"/>
</dbReference>
<dbReference type="Pfam" id="PF03819">
    <property type="entry name" value="MazG"/>
    <property type="match status" value="1"/>
</dbReference>
<sequence length="95" mass="10926">MEIREFQQLMSDLYAHNDRKRGPTATMLWLVEEVGELAEAVRRDDRENLREELADCFAWVGALANLYGIDLEEVFLEKYPGKCPTCGQKPCICTD</sequence>
<reference evidence="2 3" key="1">
    <citation type="journal article" date="2011" name="Appl. Environ. Microbiol.">
        <title>Methanogenic archaea isolated from Taiwan's Chelungpu fault.</title>
        <authorList>
            <person name="Wu S.Y."/>
            <person name="Lai M.C."/>
        </authorList>
    </citation>
    <scope>NUCLEOTIDE SEQUENCE [LARGE SCALE GENOMIC DNA]</scope>
    <source>
        <strain evidence="2 3">St545Mb</strain>
    </source>
</reference>
<dbReference type="PANTHER" id="PTHR42702">
    <property type="entry name" value="NUCLEOTIDE PYROPHOSPHOHYDROLASE"/>
    <property type="match status" value="1"/>
</dbReference>
<dbReference type="AlphaFoldDB" id="A0AAE3H7J5"/>
<comment type="caution">
    <text evidence="2">The sequence shown here is derived from an EMBL/GenBank/DDBJ whole genome shotgun (WGS) entry which is preliminary data.</text>
</comment>
<dbReference type="EMBL" id="JTEO01000001">
    <property type="protein sequence ID" value="MCQ6961680.1"/>
    <property type="molecule type" value="Genomic_DNA"/>
</dbReference>
<proteinExistence type="predicted"/>